<keyword evidence="12" id="KW-0902">Two-component regulatory system</keyword>
<keyword evidence="9 18" id="KW-0418">Kinase</keyword>
<evidence type="ECO:0000256" key="4">
    <source>
        <dbReference type="ARBA" id="ARBA00022475"/>
    </source>
</evidence>
<dbReference type="CDD" id="cd00082">
    <property type="entry name" value="HisKA"/>
    <property type="match status" value="1"/>
</dbReference>
<dbReference type="SMART" id="SM00387">
    <property type="entry name" value="HATPase_c"/>
    <property type="match status" value="1"/>
</dbReference>
<dbReference type="PANTHER" id="PTHR45528">
    <property type="entry name" value="SENSOR HISTIDINE KINASE CPXA"/>
    <property type="match status" value="1"/>
</dbReference>
<keyword evidence="6" id="KW-0808">Transferase</keyword>
<evidence type="ECO:0000256" key="11">
    <source>
        <dbReference type="ARBA" id="ARBA00022989"/>
    </source>
</evidence>
<protein>
    <recommendedName>
        <fullName evidence="3">histidine kinase</fullName>
        <ecNumber evidence="3">2.7.13.3</ecNumber>
    </recommendedName>
</protein>
<proteinExistence type="predicted"/>
<dbReference type="SMART" id="SM00388">
    <property type="entry name" value="HisKA"/>
    <property type="match status" value="1"/>
</dbReference>
<keyword evidence="13 15" id="KW-0472">Membrane</keyword>
<evidence type="ECO:0000259" key="17">
    <source>
        <dbReference type="PROSITE" id="PS50885"/>
    </source>
</evidence>
<dbReference type="GO" id="GO:0000155">
    <property type="term" value="F:phosphorelay sensor kinase activity"/>
    <property type="evidence" value="ECO:0007669"/>
    <property type="project" value="InterPro"/>
</dbReference>
<comment type="catalytic activity">
    <reaction evidence="1">
        <text>ATP + protein L-histidine = ADP + protein N-phospho-L-histidine.</text>
        <dbReference type="EC" id="2.7.13.3"/>
    </reaction>
</comment>
<evidence type="ECO:0000256" key="3">
    <source>
        <dbReference type="ARBA" id="ARBA00012438"/>
    </source>
</evidence>
<dbReference type="GO" id="GO:0005524">
    <property type="term" value="F:ATP binding"/>
    <property type="evidence" value="ECO:0007669"/>
    <property type="project" value="UniProtKB-KW"/>
</dbReference>
<evidence type="ECO:0000313" key="18">
    <source>
        <dbReference type="EMBL" id="SDY28822.1"/>
    </source>
</evidence>
<dbReference type="InterPro" id="IPR036097">
    <property type="entry name" value="HisK_dim/P_sf"/>
</dbReference>
<keyword evidence="11 15" id="KW-1133">Transmembrane helix</keyword>
<dbReference type="InterPro" id="IPR003594">
    <property type="entry name" value="HATPase_dom"/>
</dbReference>
<dbReference type="CDD" id="cd06225">
    <property type="entry name" value="HAMP"/>
    <property type="match status" value="1"/>
</dbReference>
<organism evidence="18 19">
    <name type="scientific">Evansella caseinilytica</name>
    <dbReference type="NCBI Taxonomy" id="1503961"/>
    <lineage>
        <taxon>Bacteria</taxon>
        <taxon>Bacillati</taxon>
        <taxon>Bacillota</taxon>
        <taxon>Bacilli</taxon>
        <taxon>Bacillales</taxon>
        <taxon>Bacillaceae</taxon>
        <taxon>Evansella</taxon>
    </lineage>
</organism>
<dbReference type="Pfam" id="PF00672">
    <property type="entry name" value="HAMP"/>
    <property type="match status" value="1"/>
</dbReference>
<feature type="coiled-coil region" evidence="14">
    <location>
        <begin position="213"/>
        <end position="286"/>
    </location>
</feature>
<dbReference type="STRING" id="1503961.SAMN05421736_101869"/>
<evidence type="ECO:0000256" key="9">
    <source>
        <dbReference type="ARBA" id="ARBA00022777"/>
    </source>
</evidence>
<evidence type="ECO:0000256" key="13">
    <source>
        <dbReference type="ARBA" id="ARBA00023136"/>
    </source>
</evidence>
<dbReference type="PRINTS" id="PR00344">
    <property type="entry name" value="BCTRLSENSOR"/>
</dbReference>
<dbReference type="EMBL" id="FNPI01000001">
    <property type="protein sequence ID" value="SDY28822.1"/>
    <property type="molecule type" value="Genomic_DNA"/>
</dbReference>
<dbReference type="Proteomes" id="UP000198935">
    <property type="component" value="Unassembled WGS sequence"/>
</dbReference>
<evidence type="ECO:0000256" key="7">
    <source>
        <dbReference type="ARBA" id="ARBA00022692"/>
    </source>
</evidence>
<dbReference type="Gene3D" id="6.10.340.10">
    <property type="match status" value="1"/>
</dbReference>
<dbReference type="SUPFAM" id="SSF158472">
    <property type="entry name" value="HAMP domain-like"/>
    <property type="match status" value="1"/>
</dbReference>
<dbReference type="SMART" id="SM00304">
    <property type="entry name" value="HAMP"/>
    <property type="match status" value="1"/>
</dbReference>
<evidence type="ECO:0000256" key="14">
    <source>
        <dbReference type="SAM" id="Coils"/>
    </source>
</evidence>
<feature type="transmembrane region" description="Helical" evidence="15">
    <location>
        <begin position="7"/>
        <end position="29"/>
    </location>
</feature>
<dbReference type="Pfam" id="PF02518">
    <property type="entry name" value="HATPase_c"/>
    <property type="match status" value="1"/>
</dbReference>
<dbReference type="Gene3D" id="3.30.565.10">
    <property type="entry name" value="Histidine kinase-like ATPase, C-terminal domain"/>
    <property type="match status" value="1"/>
</dbReference>
<keyword evidence="8" id="KW-0547">Nucleotide-binding</keyword>
<evidence type="ECO:0000256" key="5">
    <source>
        <dbReference type="ARBA" id="ARBA00022553"/>
    </source>
</evidence>
<keyword evidence="7 15" id="KW-0812">Transmembrane</keyword>
<dbReference type="PROSITE" id="PS50885">
    <property type="entry name" value="HAMP"/>
    <property type="match status" value="1"/>
</dbReference>
<evidence type="ECO:0000313" key="19">
    <source>
        <dbReference type="Proteomes" id="UP000198935"/>
    </source>
</evidence>
<dbReference type="InterPro" id="IPR050398">
    <property type="entry name" value="HssS/ArlS-like"/>
</dbReference>
<dbReference type="InterPro" id="IPR003661">
    <property type="entry name" value="HisK_dim/P_dom"/>
</dbReference>
<gene>
    <name evidence="18" type="ORF">SAMN05421736_101869</name>
</gene>
<evidence type="ECO:0000256" key="10">
    <source>
        <dbReference type="ARBA" id="ARBA00022840"/>
    </source>
</evidence>
<reference evidence="19" key="1">
    <citation type="submission" date="2016-10" db="EMBL/GenBank/DDBJ databases">
        <authorList>
            <person name="Varghese N."/>
            <person name="Submissions S."/>
        </authorList>
    </citation>
    <scope>NUCLEOTIDE SEQUENCE [LARGE SCALE GENOMIC DNA]</scope>
    <source>
        <strain evidence="19">SP</strain>
    </source>
</reference>
<accession>A0A1H3IMA9</accession>
<evidence type="ECO:0000256" key="1">
    <source>
        <dbReference type="ARBA" id="ARBA00000085"/>
    </source>
</evidence>
<dbReference type="SUPFAM" id="SSF47384">
    <property type="entry name" value="Homodimeric domain of signal transducing histidine kinase"/>
    <property type="match status" value="1"/>
</dbReference>
<evidence type="ECO:0000256" key="2">
    <source>
        <dbReference type="ARBA" id="ARBA00004651"/>
    </source>
</evidence>
<dbReference type="InterPro" id="IPR005467">
    <property type="entry name" value="His_kinase_dom"/>
</dbReference>
<feature type="domain" description="Histidine kinase" evidence="16">
    <location>
        <begin position="250"/>
        <end position="485"/>
    </location>
</feature>
<sequence length="486" mass="55312">MKIKYWLMISYFIVMLLPIVALYVIYVSINSLDQKQSLLEYMEMTKTISELEAYLQDPRLYDFQPAENFEHISGLGNEAIRISLFRYDGARLYSSLESSDSGHFLFVNTANLYRNLYELEWNYRTYSLKKPVFSDGEIAGVYEIVIGRDDWVEGVNSRTQLHVMLFGGFFLLTYIIVIFLLHRKLTRPLNTLRSRMTDFAAGIPLAAPARTGNDEIGELINHFEEMREKLENTSTELMKQQEEKQFIVASLSHDLKTPLTVIQAYTEALLAEKSLAENEKNEYKEILFHKLNYMKQMLDDLVTYNALQASQMKTALVEVEAEEFFDMLLSGYGETAAKSGITLTVEQAVKGTCHVHVKQMMRVVDNIMANALRHTERGRNVWLGAFSHGMPLPHWIFPSLVDQVDNWRENGTVILIQNEGAAMTTADLEKVFQPFVQGDPARGGGSSGLGLSIAKMIMEQHDGEITIWSAADCGTLTACRLKEEKE</sequence>
<name>A0A1H3IMA9_9BACI</name>
<keyword evidence="4" id="KW-1003">Cell membrane</keyword>
<dbReference type="PROSITE" id="PS50109">
    <property type="entry name" value="HIS_KIN"/>
    <property type="match status" value="1"/>
</dbReference>
<evidence type="ECO:0000259" key="16">
    <source>
        <dbReference type="PROSITE" id="PS50109"/>
    </source>
</evidence>
<dbReference type="SUPFAM" id="SSF55874">
    <property type="entry name" value="ATPase domain of HSP90 chaperone/DNA topoisomerase II/histidine kinase"/>
    <property type="match status" value="1"/>
</dbReference>
<dbReference type="InterPro" id="IPR036890">
    <property type="entry name" value="HATPase_C_sf"/>
</dbReference>
<keyword evidence="14" id="KW-0175">Coiled coil</keyword>
<dbReference type="OrthoDB" id="335833at2"/>
<keyword evidence="10" id="KW-0067">ATP-binding</keyword>
<dbReference type="InterPro" id="IPR003660">
    <property type="entry name" value="HAMP_dom"/>
</dbReference>
<dbReference type="Pfam" id="PF00512">
    <property type="entry name" value="HisKA"/>
    <property type="match status" value="1"/>
</dbReference>
<dbReference type="GO" id="GO:0005886">
    <property type="term" value="C:plasma membrane"/>
    <property type="evidence" value="ECO:0007669"/>
    <property type="project" value="UniProtKB-SubCell"/>
</dbReference>
<comment type="subcellular location">
    <subcellularLocation>
        <location evidence="2">Cell membrane</location>
        <topology evidence="2">Multi-pass membrane protein</topology>
    </subcellularLocation>
</comment>
<feature type="domain" description="HAMP" evidence="17">
    <location>
        <begin position="183"/>
        <end position="235"/>
    </location>
</feature>
<evidence type="ECO:0000256" key="15">
    <source>
        <dbReference type="SAM" id="Phobius"/>
    </source>
</evidence>
<feature type="transmembrane region" description="Helical" evidence="15">
    <location>
        <begin position="161"/>
        <end position="181"/>
    </location>
</feature>
<keyword evidence="5" id="KW-0597">Phosphoprotein</keyword>
<evidence type="ECO:0000256" key="12">
    <source>
        <dbReference type="ARBA" id="ARBA00023012"/>
    </source>
</evidence>
<dbReference type="Gene3D" id="1.10.287.130">
    <property type="match status" value="1"/>
</dbReference>
<dbReference type="PANTHER" id="PTHR45528:SF1">
    <property type="entry name" value="SENSOR HISTIDINE KINASE CPXA"/>
    <property type="match status" value="1"/>
</dbReference>
<keyword evidence="19" id="KW-1185">Reference proteome</keyword>
<dbReference type="EC" id="2.7.13.3" evidence="3"/>
<evidence type="ECO:0000256" key="6">
    <source>
        <dbReference type="ARBA" id="ARBA00022679"/>
    </source>
</evidence>
<dbReference type="AlphaFoldDB" id="A0A1H3IMA9"/>
<evidence type="ECO:0000256" key="8">
    <source>
        <dbReference type="ARBA" id="ARBA00022741"/>
    </source>
</evidence>
<dbReference type="InterPro" id="IPR004358">
    <property type="entry name" value="Sig_transdc_His_kin-like_C"/>
</dbReference>